<dbReference type="Proteomes" id="UP000309215">
    <property type="component" value="Unassembled WGS sequence"/>
</dbReference>
<sequence>MFGWDLGCGIVSNMPRRKTAAPFTSKIGARIRALRVERNLSLAQLADAGGLSKGHLSSVEHGLAAITVETLERIARALEALPMDLVTFPEEDDRGRIADLVRRLPKKELPKLRREMLARAPAEAQAPTRRRTSARA</sequence>
<dbReference type="InterPro" id="IPR010982">
    <property type="entry name" value="Lambda_DNA-bd_dom_sf"/>
</dbReference>
<dbReference type="AlphaFoldDB" id="A0A4V5PMS1"/>
<dbReference type="SMART" id="SM00530">
    <property type="entry name" value="HTH_XRE"/>
    <property type="match status" value="1"/>
</dbReference>
<evidence type="ECO:0000259" key="3">
    <source>
        <dbReference type="PROSITE" id="PS50943"/>
    </source>
</evidence>
<dbReference type="SUPFAM" id="SSF47413">
    <property type="entry name" value="lambda repressor-like DNA-binding domains"/>
    <property type="match status" value="1"/>
</dbReference>
<dbReference type="GO" id="GO:0003677">
    <property type="term" value="F:DNA binding"/>
    <property type="evidence" value="ECO:0007669"/>
    <property type="project" value="UniProtKB-KW"/>
</dbReference>
<dbReference type="PANTHER" id="PTHR46797:SF1">
    <property type="entry name" value="METHYLPHOSPHONATE SYNTHASE"/>
    <property type="match status" value="1"/>
</dbReference>
<evidence type="ECO:0000313" key="5">
    <source>
        <dbReference type="Proteomes" id="UP000309215"/>
    </source>
</evidence>
<dbReference type="CDD" id="cd00093">
    <property type="entry name" value="HTH_XRE"/>
    <property type="match status" value="1"/>
</dbReference>
<gene>
    <name evidence="4" type="ORF">E8A74_19615</name>
</gene>
<dbReference type="Gene3D" id="1.10.260.40">
    <property type="entry name" value="lambda repressor-like DNA-binding domains"/>
    <property type="match status" value="1"/>
</dbReference>
<dbReference type="OrthoDB" id="9800901at2"/>
<dbReference type="GO" id="GO:0005829">
    <property type="term" value="C:cytosol"/>
    <property type="evidence" value="ECO:0007669"/>
    <property type="project" value="TreeGrafter"/>
</dbReference>
<protein>
    <submittedName>
        <fullName evidence="4">Helix-turn-helix domain-containing protein</fullName>
    </submittedName>
</protein>
<dbReference type="GO" id="GO:0003700">
    <property type="term" value="F:DNA-binding transcription factor activity"/>
    <property type="evidence" value="ECO:0007669"/>
    <property type="project" value="TreeGrafter"/>
</dbReference>
<comment type="caution">
    <text evidence="4">The sequence shown here is derived from an EMBL/GenBank/DDBJ whole genome shotgun (WGS) entry which is preliminary data.</text>
</comment>
<keyword evidence="5" id="KW-1185">Reference proteome</keyword>
<dbReference type="Pfam" id="PF01381">
    <property type="entry name" value="HTH_3"/>
    <property type="match status" value="1"/>
</dbReference>
<dbReference type="PROSITE" id="PS50943">
    <property type="entry name" value="HTH_CROC1"/>
    <property type="match status" value="1"/>
</dbReference>
<dbReference type="InterPro" id="IPR050807">
    <property type="entry name" value="TransReg_Diox_bact_type"/>
</dbReference>
<proteinExistence type="predicted"/>
<dbReference type="PANTHER" id="PTHR46797">
    <property type="entry name" value="HTH-TYPE TRANSCRIPTIONAL REGULATOR"/>
    <property type="match status" value="1"/>
</dbReference>
<evidence type="ECO:0000256" key="1">
    <source>
        <dbReference type="ARBA" id="ARBA00023125"/>
    </source>
</evidence>
<feature type="domain" description="HTH cro/C1-type" evidence="3">
    <location>
        <begin position="31"/>
        <end position="88"/>
    </location>
</feature>
<organism evidence="4 5">
    <name type="scientific">Polyangium fumosum</name>
    <dbReference type="NCBI Taxonomy" id="889272"/>
    <lineage>
        <taxon>Bacteria</taxon>
        <taxon>Pseudomonadati</taxon>
        <taxon>Myxococcota</taxon>
        <taxon>Polyangia</taxon>
        <taxon>Polyangiales</taxon>
        <taxon>Polyangiaceae</taxon>
        <taxon>Polyangium</taxon>
    </lineage>
</organism>
<name>A0A4V5PMS1_9BACT</name>
<reference evidence="4 5" key="1">
    <citation type="submission" date="2019-04" db="EMBL/GenBank/DDBJ databases">
        <authorList>
            <person name="Li Y."/>
            <person name="Wang J."/>
        </authorList>
    </citation>
    <scope>NUCLEOTIDE SEQUENCE [LARGE SCALE GENOMIC DNA]</scope>
    <source>
        <strain evidence="4 5">DSM 14668</strain>
    </source>
</reference>
<keyword evidence="1" id="KW-0238">DNA-binding</keyword>
<evidence type="ECO:0000313" key="4">
    <source>
        <dbReference type="EMBL" id="TKD06428.1"/>
    </source>
</evidence>
<feature type="region of interest" description="Disordered" evidence="2">
    <location>
        <begin position="116"/>
        <end position="136"/>
    </location>
</feature>
<evidence type="ECO:0000256" key="2">
    <source>
        <dbReference type="SAM" id="MobiDB-lite"/>
    </source>
</evidence>
<accession>A0A4V5PMS1</accession>
<dbReference type="InterPro" id="IPR001387">
    <property type="entry name" value="Cro/C1-type_HTH"/>
</dbReference>
<dbReference type="EMBL" id="SSMQ01000019">
    <property type="protein sequence ID" value="TKD06428.1"/>
    <property type="molecule type" value="Genomic_DNA"/>
</dbReference>